<evidence type="ECO:0000313" key="1">
    <source>
        <dbReference type="EMBL" id="WLS01022.1"/>
    </source>
</evidence>
<geneLocation type="plasmid" evidence="1 2">
    <name>unnamed4</name>
</geneLocation>
<dbReference type="Proteomes" id="UP001234585">
    <property type="component" value="Plasmid unnamed4"/>
</dbReference>
<organism evidence="1 2">
    <name type="scientific">Shinella sumterensis</name>
    <dbReference type="NCBI Taxonomy" id="1967501"/>
    <lineage>
        <taxon>Bacteria</taxon>
        <taxon>Pseudomonadati</taxon>
        <taxon>Pseudomonadota</taxon>
        <taxon>Alphaproteobacteria</taxon>
        <taxon>Hyphomicrobiales</taxon>
        <taxon>Rhizobiaceae</taxon>
        <taxon>Shinella</taxon>
    </lineage>
</organism>
<name>A0AA50DFF9_9HYPH</name>
<reference evidence="1 2" key="1">
    <citation type="submission" date="2023-08" db="EMBL/GenBank/DDBJ databases">
        <title>Pathogen: clinical or host-associated sample.</title>
        <authorList>
            <person name="Hergert J."/>
            <person name="Casey R."/>
            <person name="Wagner J."/>
            <person name="Young E.L."/>
            <person name="Oakeson K.F."/>
        </authorList>
    </citation>
    <scope>NUCLEOTIDE SEQUENCE [LARGE SCALE GENOMIC DNA]</scope>
    <source>
        <strain evidence="1 2">1760953</strain>
        <plasmid evidence="1 2">unnamed4</plasmid>
    </source>
</reference>
<proteinExistence type="predicted"/>
<gene>
    <name evidence="1" type="ORF">Q9313_26870</name>
</gene>
<sequence>MTYVLEATIEELRAELRHCDPAERAQIQAELDQAYAEREVIVAEHEGRVSSEPPF</sequence>
<accession>A0AA50DFF9</accession>
<dbReference type="RefSeq" id="WP_306041221.1">
    <property type="nucleotide sequence ID" value="NZ_CP132306.1"/>
</dbReference>
<keyword evidence="2" id="KW-1185">Reference proteome</keyword>
<protein>
    <submittedName>
        <fullName evidence="1">Uncharacterized protein</fullName>
    </submittedName>
</protein>
<dbReference type="EMBL" id="CP132306">
    <property type="protein sequence ID" value="WLS01022.1"/>
    <property type="molecule type" value="Genomic_DNA"/>
</dbReference>
<keyword evidence="1" id="KW-0614">Plasmid</keyword>
<evidence type="ECO:0000313" key="2">
    <source>
        <dbReference type="Proteomes" id="UP001234585"/>
    </source>
</evidence>
<dbReference type="AlphaFoldDB" id="A0AA50DFF9"/>